<keyword evidence="2" id="KW-1185">Reference proteome</keyword>
<evidence type="ECO:0000313" key="2">
    <source>
        <dbReference type="Proteomes" id="UP000825729"/>
    </source>
</evidence>
<organism evidence="1 2">
    <name type="scientific">Aristolochia fimbriata</name>
    <name type="common">White veined hardy Dutchman's pipe vine</name>
    <dbReference type="NCBI Taxonomy" id="158543"/>
    <lineage>
        <taxon>Eukaryota</taxon>
        <taxon>Viridiplantae</taxon>
        <taxon>Streptophyta</taxon>
        <taxon>Embryophyta</taxon>
        <taxon>Tracheophyta</taxon>
        <taxon>Spermatophyta</taxon>
        <taxon>Magnoliopsida</taxon>
        <taxon>Magnoliidae</taxon>
        <taxon>Piperales</taxon>
        <taxon>Aristolochiaceae</taxon>
        <taxon>Aristolochia</taxon>
    </lineage>
</organism>
<reference evidence="1 2" key="1">
    <citation type="submission" date="2021-07" db="EMBL/GenBank/DDBJ databases">
        <title>The Aristolochia fimbriata genome: insights into angiosperm evolution, floral development and chemical biosynthesis.</title>
        <authorList>
            <person name="Jiao Y."/>
        </authorList>
    </citation>
    <scope>NUCLEOTIDE SEQUENCE [LARGE SCALE GENOMIC DNA]</scope>
    <source>
        <strain evidence="1">IBCAS-2021</strain>
        <tissue evidence="1">Leaf</tissue>
    </source>
</reference>
<evidence type="ECO:0000313" key="1">
    <source>
        <dbReference type="EMBL" id="KAG9443777.1"/>
    </source>
</evidence>
<dbReference type="AlphaFoldDB" id="A0AAV7E7N3"/>
<comment type="caution">
    <text evidence="1">The sequence shown here is derived from an EMBL/GenBank/DDBJ whole genome shotgun (WGS) entry which is preliminary data.</text>
</comment>
<dbReference type="EMBL" id="JAINDJ010000006">
    <property type="protein sequence ID" value="KAG9443777.1"/>
    <property type="molecule type" value="Genomic_DNA"/>
</dbReference>
<sequence length="176" mass="19298">MSIVLYTLNNDCRSGIALLSFATSKRKQPAVLDGETFQVPSRSGSLSLDDQSSLITAALHLFTILHEQTQQTKSPPFHRKQASLSGRLSVRFTSVCPGVFHVSILLRLRDLIFPKCGLVRERANSKGTRTNEGRLGPDRIFWVEIWVSPVIDDGRIGPVRTPASGEFGAKPARAVG</sequence>
<accession>A0AAV7E7N3</accession>
<name>A0AAV7E7N3_ARIFI</name>
<dbReference type="Proteomes" id="UP000825729">
    <property type="component" value="Unassembled WGS sequence"/>
</dbReference>
<gene>
    <name evidence="1" type="ORF">H6P81_015117</name>
</gene>
<protein>
    <submittedName>
        <fullName evidence="1">Uncharacterized protein</fullName>
    </submittedName>
</protein>
<proteinExistence type="predicted"/>